<dbReference type="PANTHER" id="PTHR37461:SF1">
    <property type="entry name" value="ANTI-SIGMA-K FACTOR RSKA"/>
    <property type="match status" value="1"/>
</dbReference>
<name>A0A6J4KEV9_9BACT</name>
<proteinExistence type="predicted"/>
<evidence type="ECO:0000313" key="12">
    <source>
        <dbReference type="EMBL" id="CAA9303060.1"/>
    </source>
</evidence>
<comment type="subcellular location">
    <subcellularLocation>
        <location evidence="2">Cell membrane</location>
    </subcellularLocation>
    <subcellularLocation>
        <location evidence="1">Membrane</location>
        <topology evidence="1">Single-pass membrane protein</topology>
    </subcellularLocation>
</comment>
<organism evidence="12">
    <name type="scientific">uncultured Gemmatimonadota bacterium</name>
    <dbReference type="NCBI Taxonomy" id="203437"/>
    <lineage>
        <taxon>Bacteria</taxon>
        <taxon>Pseudomonadati</taxon>
        <taxon>Gemmatimonadota</taxon>
        <taxon>environmental samples</taxon>
    </lineage>
</organism>
<dbReference type="Pfam" id="PF10099">
    <property type="entry name" value="RskA_C"/>
    <property type="match status" value="1"/>
</dbReference>
<keyword evidence="4 9" id="KW-0812">Transmembrane</keyword>
<reference evidence="12" key="1">
    <citation type="submission" date="2020-02" db="EMBL/GenBank/DDBJ databases">
        <authorList>
            <person name="Meier V. D."/>
        </authorList>
    </citation>
    <scope>NUCLEOTIDE SEQUENCE</scope>
    <source>
        <strain evidence="12">AVDCRST_MAG68</strain>
    </source>
</reference>
<dbReference type="InterPro" id="IPR027383">
    <property type="entry name" value="Znf_put"/>
</dbReference>
<dbReference type="InterPro" id="IPR018764">
    <property type="entry name" value="RskA_C"/>
</dbReference>
<dbReference type="GO" id="GO:0005886">
    <property type="term" value="C:plasma membrane"/>
    <property type="evidence" value="ECO:0007669"/>
    <property type="project" value="UniProtKB-SubCell"/>
</dbReference>
<gene>
    <name evidence="12" type="ORF">AVDCRST_MAG68-623</name>
</gene>
<evidence type="ECO:0000256" key="3">
    <source>
        <dbReference type="ARBA" id="ARBA00022475"/>
    </source>
</evidence>
<evidence type="ECO:0000256" key="2">
    <source>
        <dbReference type="ARBA" id="ARBA00004236"/>
    </source>
</evidence>
<evidence type="ECO:0000259" key="11">
    <source>
        <dbReference type="Pfam" id="PF13490"/>
    </source>
</evidence>
<evidence type="ECO:0000259" key="10">
    <source>
        <dbReference type="Pfam" id="PF10099"/>
    </source>
</evidence>
<feature type="domain" description="Anti-sigma K factor RskA C-terminal" evidence="10">
    <location>
        <begin position="104"/>
        <end position="255"/>
    </location>
</feature>
<dbReference type="GO" id="GO:0016989">
    <property type="term" value="F:sigma factor antagonist activity"/>
    <property type="evidence" value="ECO:0007669"/>
    <property type="project" value="TreeGrafter"/>
</dbReference>
<evidence type="ECO:0000256" key="4">
    <source>
        <dbReference type="ARBA" id="ARBA00022692"/>
    </source>
</evidence>
<dbReference type="PANTHER" id="PTHR37461">
    <property type="entry name" value="ANTI-SIGMA-K FACTOR RSKA"/>
    <property type="match status" value="1"/>
</dbReference>
<feature type="domain" description="Putative zinc-finger" evidence="11">
    <location>
        <begin position="8"/>
        <end position="41"/>
    </location>
</feature>
<feature type="transmembrane region" description="Helical" evidence="9">
    <location>
        <begin position="100"/>
        <end position="120"/>
    </location>
</feature>
<dbReference type="EMBL" id="CADCTW010000034">
    <property type="protein sequence ID" value="CAA9303060.1"/>
    <property type="molecule type" value="Genomic_DNA"/>
</dbReference>
<evidence type="ECO:0000256" key="5">
    <source>
        <dbReference type="ARBA" id="ARBA00022989"/>
    </source>
</evidence>
<dbReference type="Gene3D" id="1.10.10.1320">
    <property type="entry name" value="Anti-sigma factor, zinc-finger domain"/>
    <property type="match status" value="1"/>
</dbReference>
<accession>A0A6J4KEV9</accession>
<evidence type="ECO:0000256" key="6">
    <source>
        <dbReference type="ARBA" id="ARBA00023136"/>
    </source>
</evidence>
<keyword evidence="6 9" id="KW-0472">Membrane</keyword>
<dbReference type="Pfam" id="PF13490">
    <property type="entry name" value="zf-HC2"/>
    <property type="match status" value="1"/>
</dbReference>
<keyword evidence="3" id="KW-1003">Cell membrane</keyword>
<dbReference type="InterPro" id="IPR051474">
    <property type="entry name" value="Anti-sigma-K/W_factor"/>
</dbReference>
<protein>
    <recommendedName>
        <fullName evidence="8">Regulator of SigK</fullName>
    </recommendedName>
    <alternativeName>
        <fullName evidence="7">Sigma-K anti-sigma factor RskA</fullName>
    </alternativeName>
</protein>
<evidence type="ECO:0000256" key="8">
    <source>
        <dbReference type="ARBA" id="ARBA00030803"/>
    </source>
</evidence>
<evidence type="ECO:0000256" key="9">
    <source>
        <dbReference type="SAM" id="Phobius"/>
    </source>
</evidence>
<dbReference type="GO" id="GO:0006417">
    <property type="term" value="P:regulation of translation"/>
    <property type="evidence" value="ECO:0007669"/>
    <property type="project" value="TreeGrafter"/>
</dbReference>
<evidence type="ECO:0000256" key="1">
    <source>
        <dbReference type="ARBA" id="ARBA00004167"/>
    </source>
</evidence>
<dbReference type="InterPro" id="IPR041916">
    <property type="entry name" value="Anti_sigma_zinc_sf"/>
</dbReference>
<sequence length="263" mass="28274">MSLDMTHDDVQAALAAEALGALDGGERGRVHAHLATCPECRAELDALREAAALLAHTVPHRPLEPARSDRLRARLLARAAADRQAAPQVISLASRRRSPLPAWLAAAASLLLAVGLGVYASTLRGRVASLQDRNAALSSTLERRESTLAALAGPEVRVVELASTQQREPAGRMFWNPHRRRYTFYAYNLPPVREGREYQLWLITPDGPVAAPTFRRGENGGGSVEGGYDIPNEQIRAFAVTDEPVGGLPKPTGEVVIAGTTTE</sequence>
<keyword evidence="5 9" id="KW-1133">Transmembrane helix</keyword>
<evidence type="ECO:0000256" key="7">
    <source>
        <dbReference type="ARBA" id="ARBA00029829"/>
    </source>
</evidence>
<dbReference type="AlphaFoldDB" id="A0A6J4KEV9"/>